<evidence type="ECO:0000313" key="2">
    <source>
        <dbReference type="EMBL" id="MBG6092588.1"/>
    </source>
</evidence>
<comment type="caution">
    <text evidence="2">The sequence shown here is derived from an EMBL/GenBank/DDBJ whole genome shotgun (WGS) entry which is preliminary data.</text>
</comment>
<gene>
    <name evidence="2" type="ORF">IW256_006701</name>
</gene>
<evidence type="ECO:0000313" key="3">
    <source>
        <dbReference type="Proteomes" id="UP000614047"/>
    </source>
</evidence>
<dbReference type="RefSeq" id="WP_197014747.1">
    <property type="nucleotide sequence ID" value="NZ_BAABES010000009.1"/>
</dbReference>
<feature type="transmembrane region" description="Helical" evidence="1">
    <location>
        <begin position="36"/>
        <end position="54"/>
    </location>
</feature>
<name>A0A931DTW0_9ACTN</name>
<sequence length="239" mass="26134">MSRVLNPFLAARAMFRPSRADLIVDARVRRLQFLRAWAGIVVLLAVAAAYKAAAPKELASERFDDAWTSVLVLTCVLPLVVGGFIAAARPPNRGAFLRRVRYPLMAVGAMFASMFTFALAAAPEFAGLRDALGPVVLIIAGFFLFLWVLPFALYGIFLSLTHVFRTADVHEVVPPLVSVSVSWVMAVVNLITDAYEGIPGALSMALLLGPPLTVSLLAYYELGRLRRLYSITVRNTLLR</sequence>
<evidence type="ECO:0000256" key="1">
    <source>
        <dbReference type="SAM" id="Phobius"/>
    </source>
</evidence>
<organism evidence="2 3">
    <name type="scientific">Actinomadura viridis</name>
    <dbReference type="NCBI Taxonomy" id="58110"/>
    <lineage>
        <taxon>Bacteria</taxon>
        <taxon>Bacillati</taxon>
        <taxon>Actinomycetota</taxon>
        <taxon>Actinomycetes</taxon>
        <taxon>Streptosporangiales</taxon>
        <taxon>Thermomonosporaceae</taxon>
        <taxon>Actinomadura</taxon>
    </lineage>
</organism>
<keyword evidence="1" id="KW-1133">Transmembrane helix</keyword>
<feature type="transmembrane region" description="Helical" evidence="1">
    <location>
        <begin position="134"/>
        <end position="160"/>
    </location>
</feature>
<dbReference type="Proteomes" id="UP000614047">
    <property type="component" value="Unassembled WGS sequence"/>
</dbReference>
<keyword evidence="1" id="KW-0472">Membrane</keyword>
<protein>
    <submittedName>
        <fullName evidence="2">Uncharacterized protein</fullName>
    </submittedName>
</protein>
<keyword evidence="3" id="KW-1185">Reference proteome</keyword>
<proteinExistence type="predicted"/>
<reference evidence="2" key="1">
    <citation type="submission" date="2020-11" db="EMBL/GenBank/DDBJ databases">
        <title>Sequencing the genomes of 1000 actinobacteria strains.</title>
        <authorList>
            <person name="Klenk H.-P."/>
        </authorList>
    </citation>
    <scope>NUCLEOTIDE SEQUENCE</scope>
    <source>
        <strain evidence="2">DSM 43175</strain>
    </source>
</reference>
<dbReference type="AlphaFoldDB" id="A0A931DTW0"/>
<feature type="transmembrane region" description="Helical" evidence="1">
    <location>
        <begin position="66"/>
        <end position="88"/>
    </location>
</feature>
<feature type="transmembrane region" description="Helical" evidence="1">
    <location>
        <begin position="100"/>
        <end position="122"/>
    </location>
</feature>
<feature type="transmembrane region" description="Helical" evidence="1">
    <location>
        <begin position="198"/>
        <end position="220"/>
    </location>
</feature>
<accession>A0A931DTW0</accession>
<keyword evidence="1" id="KW-0812">Transmembrane</keyword>
<feature type="transmembrane region" description="Helical" evidence="1">
    <location>
        <begin position="172"/>
        <end position="192"/>
    </location>
</feature>
<dbReference type="EMBL" id="JADOUA010000001">
    <property type="protein sequence ID" value="MBG6092588.1"/>
    <property type="molecule type" value="Genomic_DNA"/>
</dbReference>